<feature type="transmembrane region" description="Helical" evidence="1">
    <location>
        <begin position="39"/>
        <end position="59"/>
    </location>
</feature>
<dbReference type="Pfam" id="PF06979">
    <property type="entry name" value="TMEM70"/>
    <property type="match status" value="1"/>
</dbReference>
<evidence type="ECO:0000256" key="1">
    <source>
        <dbReference type="SAM" id="Phobius"/>
    </source>
</evidence>
<gene>
    <name evidence="2" type="ORF">IPOD504_LOCUS1621</name>
</gene>
<reference evidence="2" key="1">
    <citation type="submission" date="2022-03" db="EMBL/GenBank/DDBJ databases">
        <authorList>
            <person name="Martin H S."/>
        </authorList>
    </citation>
    <scope>NUCLEOTIDE SEQUENCE</scope>
</reference>
<name>A0ABN8HPB7_9NEOP</name>
<dbReference type="InterPro" id="IPR045325">
    <property type="entry name" value="TMEM70/TMEM186/TMEM223"/>
</dbReference>
<feature type="non-terminal residue" evidence="2">
    <location>
        <position position="1"/>
    </location>
</feature>
<evidence type="ECO:0000313" key="3">
    <source>
        <dbReference type="Proteomes" id="UP000837857"/>
    </source>
</evidence>
<protein>
    <recommendedName>
        <fullName evidence="4">Deltamethrin resistance protein prag01 domain-containing protein</fullName>
    </recommendedName>
</protein>
<keyword evidence="1" id="KW-1133">Transmembrane helix</keyword>
<keyword evidence="3" id="KW-1185">Reference proteome</keyword>
<dbReference type="Proteomes" id="UP000837857">
    <property type="component" value="Chromosome 11"/>
</dbReference>
<keyword evidence="1" id="KW-0472">Membrane</keyword>
<dbReference type="EMBL" id="OW152823">
    <property type="protein sequence ID" value="CAH2039355.1"/>
    <property type="molecule type" value="Genomic_DNA"/>
</dbReference>
<proteinExistence type="predicted"/>
<organism evidence="2 3">
    <name type="scientific">Iphiclides podalirius</name>
    <name type="common">scarce swallowtail</name>
    <dbReference type="NCBI Taxonomy" id="110791"/>
    <lineage>
        <taxon>Eukaryota</taxon>
        <taxon>Metazoa</taxon>
        <taxon>Ecdysozoa</taxon>
        <taxon>Arthropoda</taxon>
        <taxon>Hexapoda</taxon>
        <taxon>Insecta</taxon>
        <taxon>Pterygota</taxon>
        <taxon>Neoptera</taxon>
        <taxon>Endopterygota</taxon>
        <taxon>Lepidoptera</taxon>
        <taxon>Glossata</taxon>
        <taxon>Ditrysia</taxon>
        <taxon>Papilionoidea</taxon>
        <taxon>Papilionidae</taxon>
        <taxon>Papilioninae</taxon>
        <taxon>Iphiclides</taxon>
    </lineage>
</organism>
<keyword evidence="1" id="KW-0812">Transmembrane</keyword>
<accession>A0ABN8HPB7</accession>
<evidence type="ECO:0008006" key="4">
    <source>
        <dbReference type="Google" id="ProtNLM"/>
    </source>
</evidence>
<evidence type="ECO:0000313" key="2">
    <source>
        <dbReference type="EMBL" id="CAH2039355.1"/>
    </source>
</evidence>
<sequence>MSRQERSLRDAPVDKSMITEETPWYRKINLGENKYRNTLGSVAIIIGTGSLAMVWMYTLKSVRYLILHKENIGH</sequence>